<feature type="domain" description="UspA" evidence="2">
    <location>
        <begin position="161"/>
        <end position="295"/>
    </location>
</feature>
<dbReference type="Gene3D" id="3.40.50.620">
    <property type="entry name" value="HUPs"/>
    <property type="match status" value="2"/>
</dbReference>
<evidence type="ECO:0000313" key="3">
    <source>
        <dbReference type="EMBL" id="RYU14592.1"/>
    </source>
</evidence>
<dbReference type="Pfam" id="PF00582">
    <property type="entry name" value="Usp"/>
    <property type="match status" value="2"/>
</dbReference>
<name>A0A4Q5J7C0_9ACTN</name>
<evidence type="ECO:0000256" key="1">
    <source>
        <dbReference type="ARBA" id="ARBA00008791"/>
    </source>
</evidence>
<dbReference type="EMBL" id="SDPU01000010">
    <property type="protein sequence ID" value="RYU14592.1"/>
    <property type="molecule type" value="Genomic_DNA"/>
</dbReference>
<protein>
    <submittedName>
        <fullName evidence="3">Universal stress protein</fullName>
    </submittedName>
</protein>
<dbReference type="PANTHER" id="PTHR31964:SF113">
    <property type="entry name" value="USPA DOMAIN-CONTAINING PROTEIN"/>
    <property type="match status" value="1"/>
</dbReference>
<dbReference type="PRINTS" id="PR01438">
    <property type="entry name" value="UNVRSLSTRESS"/>
</dbReference>
<dbReference type="InterPro" id="IPR006016">
    <property type="entry name" value="UspA"/>
</dbReference>
<accession>A0A4Q5J7C0</accession>
<gene>
    <name evidence="3" type="ORF">ETU37_03510</name>
</gene>
<dbReference type="RefSeq" id="WP_129985476.1">
    <property type="nucleotide sequence ID" value="NZ_SDPU01000010.1"/>
</dbReference>
<evidence type="ECO:0000313" key="4">
    <source>
        <dbReference type="Proteomes" id="UP000291189"/>
    </source>
</evidence>
<keyword evidence="4" id="KW-1185">Reference proteome</keyword>
<feature type="domain" description="UspA" evidence="2">
    <location>
        <begin position="9"/>
        <end position="147"/>
    </location>
</feature>
<dbReference type="Proteomes" id="UP000291189">
    <property type="component" value="Unassembled WGS sequence"/>
</dbReference>
<dbReference type="SUPFAM" id="SSF52402">
    <property type="entry name" value="Adenine nucleotide alpha hydrolases-like"/>
    <property type="match status" value="2"/>
</dbReference>
<dbReference type="InterPro" id="IPR014729">
    <property type="entry name" value="Rossmann-like_a/b/a_fold"/>
</dbReference>
<evidence type="ECO:0000259" key="2">
    <source>
        <dbReference type="Pfam" id="PF00582"/>
    </source>
</evidence>
<proteinExistence type="inferred from homology"/>
<sequence length="299" mass="31836">MTTTQALGTVAVGYDSTPHSDVALAWAVQHAAALGRPLLVVHACGAPRGYAGYGDATLTVTRHELRVAGRRVLNHGLALARKIDPTVELREHLAVGLPRDVLDEVTASGAHLLVVGTRGHGRVSSYLLGSVSEGVSVGATCPVVVVREHEVPDKHSPYAGRIVVGIDGTDVSRAALDAAFALASLEHRPLAVLHAWDDAVRWRDQTSYEIRRETSTEHELQLAESLAGYKEKYPDVAVSLHQVETDARWALVDASRHAHLVAVGSRGRGDTAALVLGSVSRHVVEHAHGPVMVARTDAV</sequence>
<dbReference type="InterPro" id="IPR006015">
    <property type="entry name" value="Universal_stress_UspA"/>
</dbReference>
<dbReference type="CDD" id="cd00293">
    <property type="entry name" value="USP-like"/>
    <property type="match status" value="1"/>
</dbReference>
<organism evidence="3 4">
    <name type="scientific">Nocardioides iriomotensis</name>
    <dbReference type="NCBI Taxonomy" id="715784"/>
    <lineage>
        <taxon>Bacteria</taxon>
        <taxon>Bacillati</taxon>
        <taxon>Actinomycetota</taxon>
        <taxon>Actinomycetes</taxon>
        <taxon>Propionibacteriales</taxon>
        <taxon>Nocardioidaceae</taxon>
        <taxon>Nocardioides</taxon>
    </lineage>
</organism>
<reference evidence="3 4" key="1">
    <citation type="submission" date="2019-01" db="EMBL/GenBank/DDBJ databases">
        <title>Nocardioides guangzhouensis sp. nov., an actinobacterium isolated from soil.</title>
        <authorList>
            <person name="Fu Y."/>
            <person name="Cai Y."/>
            <person name="Lin Z."/>
            <person name="Chen P."/>
        </authorList>
    </citation>
    <scope>NUCLEOTIDE SEQUENCE [LARGE SCALE GENOMIC DNA]</scope>
    <source>
        <strain evidence="3 4">NBRC 105384</strain>
    </source>
</reference>
<dbReference type="AlphaFoldDB" id="A0A4Q5J7C0"/>
<comment type="caution">
    <text evidence="3">The sequence shown here is derived from an EMBL/GenBank/DDBJ whole genome shotgun (WGS) entry which is preliminary data.</text>
</comment>
<comment type="similarity">
    <text evidence="1">Belongs to the universal stress protein A family.</text>
</comment>
<dbReference type="PANTHER" id="PTHR31964">
    <property type="entry name" value="ADENINE NUCLEOTIDE ALPHA HYDROLASES-LIKE SUPERFAMILY PROTEIN"/>
    <property type="match status" value="1"/>
</dbReference>
<dbReference type="OrthoDB" id="3873975at2"/>